<dbReference type="PANTHER" id="PTHR11681:SF5">
    <property type="entry name" value="ISOTOCIN"/>
    <property type="match status" value="1"/>
</dbReference>
<dbReference type="AlphaFoldDB" id="A0A9D3M2F9"/>
<evidence type="ECO:0000256" key="5">
    <source>
        <dbReference type="ARBA" id="ARBA00022815"/>
    </source>
</evidence>
<feature type="region of interest" description="Disordered" evidence="7">
    <location>
        <begin position="125"/>
        <end position="150"/>
    </location>
</feature>
<evidence type="ECO:0000313" key="9">
    <source>
        <dbReference type="Proteomes" id="UP001044222"/>
    </source>
</evidence>
<comment type="caution">
    <text evidence="8">The sequence shown here is derived from an EMBL/GenBank/DDBJ whole genome shotgun (WGS) entry which is preliminary data.</text>
</comment>
<dbReference type="GO" id="GO:0005615">
    <property type="term" value="C:extracellular space"/>
    <property type="evidence" value="ECO:0007669"/>
    <property type="project" value="TreeGrafter"/>
</dbReference>
<organism evidence="8 9">
    <name type="scientific">Anguilla anguilla</name>
    <name type="common">European freshwater eel</name>
    <name type="synonym">Muraena anguilla</name>
    <dbReference type="NCBI Taxonomy" id="7936"/>
    <lineage>
        <taxon>Eukaryota</taxon>
        <taxon>Metazoa</taxon>
        <taxon>Chordata</taxon>
        <taxon>Craniata</taxon>
        <taxon>Vertebrata</taxon>
        <taxon>Euteleostomi</taxon>
        <taxon>Actinopterygii</taxon>
        <taxon>Neopterygii</taxon>
        <taxon>Teleostei</taxon>
        <taxon>Anguilliformes</taxon>
        <taxon>Anguillidae</taxon>
        <taxon>Anguilla</taxon>
    </lineage>
</organism>
<dbReference type="Proteomes" id="UP001044222">
    <property type="component" value="Chromosome 10"/>
</dbReference>
<feature type="compositionally biased region" description="Polar residues" evidence="7">
    <location>
        <begin position="1"/>
        <end position="19"/>
    </location>
</feature>
<name>A0A9D3M2F9_ANGAN</name>
<dbReference type="InterPro" id="IPR000981">
    <property type="entry name" value="Neurhyp_horm"/>
</dbReference>
<reference evidence="8" key="1">
    <citation type="submission" date="2021-01" db="EMBL/GenBank/DDBJ databases">
        <title>A chromosome-scale assembly of European eel, Anguilla anguilla.</title>
        <authorList>
            <person name="Henkel C."/>
            <person name="Jong-Raadsen S.A."/>
            <person name="Dufour S."/>
            <person name="Weltzien F.-A."/>
            <person name="Palstra A.P."/>
            <person name="Pelster B."/>
            <person name="Spaink H.P."/>
            <person name="Van Den Thillart G.E."/>
            <person name="Jansen H."/>
            <person name="Zahm M."/>
            <person name="Klopp C."/>
            <person name="Cedric C."/>
            <person name="Louis A."/>
            <person name="Berthelot C."/>
            <person name="Parey E."/>
            <person name="Roest Crollius H."/>
            <person name="Montfort J."/>
            <person name="Robinson-Rechavi M."/>
            <person name="Bucao C."/>
            <person name="Bouchez O."/>
            <person name="Gislard M."/>
            <person name="Lluch J."/>
            <person name="Milhes M."/>
            <person name="Lampietro C."/>
            <person name="Lopez Roques C."/>
            <person name="Donnadieu C."/>
            <person name="Braasch I."/>
            <person name="Desvignes T."/>
            <person name="Postlethwait J."/>
            <person name="Bobe J."/>
            <person name="Guiguen Y."/>
            <person name="Dirks R."/>
        </authorList>
    </citation>
    <scope>NUCLEOTIDE SEQUENCE</scope>
    <source>
        <strain evidence="8">Tag_6206</strain>
        <tissue evidence="8">Liver</tissue>
    </source>
</reference>
<feature type="region of interest" description="Disordered" evidence="7">
    <location>
        <begin position="1"/>
        <end position="44"/>
    </location>
</feature>
<evidence type="ECO:0000313" key="8">
    <source>
        <dbReference type="EMBL" id="KAG5841337.1"/>
    </source>
</evidence>
<accession>A0A9D3M2F9</accession>
<gene>
    <name evidence="8" type="ORF">ANANG_G00198460</name>
</gene>
<dbReference type="GO" id="GO:0030141">
    <property type="term" value="C:secretory granule"/>
    <property type="evidence" value="ECO:0007669"/>
    <property type="project" value="TreeGrafter"/>
</dbReference>
<dbReference type="PANTHER" id="PTHR11681">
    <property type="entry name" value="NEUROPHYSIN"/>
    <property type="match status" value="1"/>
</dbReference>
<dbReference type="PRINTS" id="PR00831">
    <property type="entry name" value="NEUROPHYSIN"/>
</dbReference>
<evidence type="ECO:0000256" key="3">
    <source>
        <dbReference type="ARBA" id="ARBA00022702"/>
    </source>
</evidence>
<evidence type="ECO:0000256" key="1">
    <source>
        <dbReference type="ARBA" id="ARBA00007369"/>
    </source>
</evidence>
<evidence type="ECO:0000256" key="7">
    <source>
        <dbReference type="SAM" id="MobiDB-lite"/>
    </source>
</evidence>
<evidence type="ECO:0000256" key="6">
    <source>
        <dbReference type="ARBA" id="ARBA00023157"/>
    </source>
</evidence>
<evidence type="ECO:0000256" key="4">
    <source>
        <dbReference type="ARBA" id="ARBA00022729"/>
    </source>
</evidence>
<dbReference type="InterPro" id="IPR022423">
    <property type="entry name" value="Neurohypophysial_hormone_CS"/>
</dbReference>
<sequence>MQSALMSDNSGRSLTSSDTAPPPLPRDQGYKNPQDRAEDPKHRLSLSDTLRCATKTRENLKMSGAAVSVCLLSLLSACTACYISNCPIGGKRSLSDSPLRKCMVCGPGTGAGALAPVSAAGRGSAASWAPRRRRTARPRATCPPPARWGAEPVEARAGTVPRRASAATQKAASLTNPVQPVMMTMTRSANQRTAAWMATSLRDS</sequence>
<feature type="compositionally biased region" description="Basic and acidic residues" evidence="7">
    <location>
        <begin position="33"/>
        <end position="42"/>
    </location>
</feature>
<proteinExistence type="inferred from homology"/>
<dbReference type="GO" id="GO:0005185">
    <property type="term" value="F:neurohypophyseal hormone activity"/>
    <property type="evidence" value="ECO:0007669"/>
    <property type="project" value="InterPro"/>
</dbReference>
<dbReference type="EMBL" id="JAFIRN010000010">
    <property type="protein sequence ID" value="KAG5841337.1"/>
    <property type="molecule type" value="Genomic_DNA"/>
</dbReference>
<keyword evidence="6" id="KW-1015">Disulfide bond</keyword>
<dbReference type="PROSITE" id="PS00264">
    <property type="entry name" value="NEUROHYPOPHYS_HORM"/>
    <property type="match status" value="1"/>
</dbReference>
<keyword evidence="5" id="KW-0027">Amidation</keyword>
<keyword evidence="4" id="KW-0732">Signal</keyword>
<protein>
    <submittedName>
        <fullName evidence="8">Uncharacterized protein</fullName>
    </submittedName>
</protein>
<keyword evidence="3" id="KW-0372">Hormone</keyword>
<evidence type="ECO:0000256" key="2">
    <source>
        <dbReference type="ARBA" id="ARBA00022685"/>
    </source>
</evidence>
<keyword evidence="9" id="KW-1185">Reference proteome</keyword>
<comment type="similarity">
    <text evidence="1">Belongs to the vasopressin/oxytocin family.</text>
</comment>
<keyword evidence="2" id="KW-0165">Cleavage on pair of basic residues</keyword>